<evidence type="ECO:0000313" key="8">
    <source>
        <dbReference type="Proteomes" id="UP000001072"/>
    </source>
</evidence>
<dbReference type="VEuPathDB" id="FungiDB:MELLADRAFT_73614"/>
<dbReference type="RefSeq" id="XP_007418345.1">
    <property type="nucleotide sequence ID" value="XM_007418283.1"/>
</dbReference>
<evidence type="ECO:0000256" key="4">
    <source>
        <dbReference type="SAM" id="Coils"/>
    </source>
</evidence>
<evidence type="ECO:0000259" key="6">
    <source>
        <dbReference type="PROSITE" id="PS50913"/>
    </source>
</evidence>
<dbReference type="KEGG" id="mlr:MELLADRAFT_73614"/>
<dbReference type="PANTHER" id="PTHR18921:SF2">
    <property type="entry name" value="THYROID RECEPTOR-INTERACTING PROTEIN 11"/>
    <property type="match status" value="1"/>
</dbReference>
<name>F4SAF8_MELLP</name>
<dbReference type="EMBL" id="GL883177">
    <property type="protein sequence ID" value="EGF98381.1"/>
    <property type="molecule type" value="Genomic_DNA"/>
</dbReference>
<comment type="subcellular location">
    <subcellularLocation>
        <location evidence="1">Golgi apparatus</location>
    </subcellularLocation>
</comment>
<evidence type="ECO:0000256" key="2">
    <source>
        <dbReference type="ARBA" id="ARBA00023034"/>
    </source>
</evidence>
<feature type="compositionally biased region" description="Polar residues" evidence="5">
    <location>
        <begin position="1"/>
        <end position="15"/>
    </location>
</feature>
<feature type="region of interest" description="Disordered" evidence="5">
    <location>
        <begin position="410"/>
        <end position="469"/>
    </location>
</feature>
<dbReference type="GeneID" id="18932437"/>
<proteinExistence type="predicted"/>
<dbReference type="GO" id="GO:0031267">
    <property type="term" value="F:small GTPase binding"/>
    <property type="evidence" value="ECO:0007669"/>
    <property type="project" value="TreeGrafter"/>
</dbReference>
<feature type="compositionally biased region" description="Low complexity" evidence="5">
    <location>
        <begin position="21"/>
        <end position="36"/>
    </location>
</feature>
<protein>
    <recommendedName>
        <fullName evidence="6">GRIP domain-containing protein</fullName>
    </recommendedName>
</protein>
<dbReference type="PANTHER" id="PTHR18921">
    <property type="entry name" value="MYOSIN HEAVY CHAIN - RELATED"/>
    <property type="match status" value="1"/>
</dbReference>
<feature type="region of interest" description="Disordered" evidence="5">
    <location>
        <begin position="1"/>
        <end position="36"/>
    </location>
</feature>
<evidence type="ECO:0000256" key="1">
    <source>
        <dbReference type="ARBA" id="ARBA00004555"/>
    </source>
</evidence>
<dbReference type="HOGENOM" id="CLU_020680_2_0_1"/>
<evidence type="ECO:0000313" key="7">
    <source>
        <dbReference type="EMBL" id="EGF98381.1"/>
    </source>
</evidence>
<dbReference type="STRING" id="747676.F4SAF8"/>
<dbReference type="Pfam" id="PF10375">
    <property type="entry name" value="GRAB"/>
    <property type="match status" value="1"/>
</dbReference>
<feature type="compositionally biased region" description="Polar residues" evidence="5">
    <location>
        <begin position="352"/>
        <end position="367"/>
    </location>
</feature>
<sequence length="469" mass="52830">MATSLDQSNVSNSLALKNGNESETQSETNSSLQQQLESLRAEKSTLEGQYGALLGKLTTMRNTLGDKLRQDADELDRREQQISQLQIQNEELHSGLESLKNEIIISNEEQERLEKEIHQLRSRQIDSQKLMEEEHYEREEVYRESREELEMIKNQLEDSKRDLVLESLKREQAESKVQSMENVISSMSNDLKLLKEDRDMQAESASNLQSVLEEFQAAKDSEISNVVSETQNRLVELETELALYKQKASAAEAKLAATQSDTVLCESLKKELKEKNILIGKIRHEAVILNEHLTEALRRLRRDTAEHSVDRRLVTNVLLSFITTPRADTKRFEMLSLLATILSWNDDQRQQVGLQKATPGTSRTTRNGPIAKVSSDLQRTSLRSDEDDTLGDGDTFTDQWVSFLLREANSSTPTPTPTFKSFSSPIHPSSSSSSSNSITTHKPSDQLHSPGSSSLSTLSALTRPTSELL</sequence>
<dbReference type="Proteomes" id="UP000001072">
    <property type="component" value="Unassembled WGS sequence"/>
</dbReference>
<dbReference type="GO" id="GO:0007030">
    <property type="term" value="P:Golgi organization"/>
    <property type="evidence" value="ECO:0007669"/>
    <property type="project" value="TreeGrafter"/>
</dbReference>
<dbReference type="FunCoup" id="F4SAF8">
    <property type="interactions" value="91"/>
</dbReference>
<reference evidence="8" key="1">
    <citation type="journal article" date="2011" name="Proc. Natl. Acad. Sci. U.S.A.">
        <title>Obligate biotrophy features unraveled by the genomic analysis of rust fungi.</title>
        <authorList>
            <person name="Duplessis S."/>
            <person name="Cuomo C.A."/>
            <person name="Lin Y.-C."/>
            <person name="Aerts A."/>
            <person name="Tisserant E."/>
            <person name="Veneault-Fourrey C."/>
            <person name="Joly D.L."/>
            <person name="Hacquard S."/>
            <person name="Amselem J."/>
            <person name="Cantarel B.L."/>
            <person name="Chiu R."/>
            <person name="Coutinho P.M."/>
            <person name="Feau N."/>
            <person name="Field M."/>
            <person name="Frey P."/>
            <person name="Gelhaye E."/>
            <person name="Goldberg J."/>
            <person name="Grabherr M.G."/>
            <person name="Kodira C.D."/>
            <person name="Kohler A."/>
            <person name="Kuees U."/>
            <person name="Lindquist E.A."/>
            <person name="Lucas S.M."/>
            <person name="Mago R."/>
            <person name="Mauceli E."/>
            <person name="Morin E."/>
            <person name="Murat C."/>
            <person name="Pangilinan J.L."/>
            <person name="Park R."/>
            <person name="Pearson M."/>
            <person name="Quesneville H."/>
            <person name="Rouhier N."/>
            <person name="Sakthikumar S."/>
            <person name="Salamov A.A."/>
            <person name="Schmutz J."/>
            <person name="Selles B."/>
            <person name="Shapiro H."/>
            <person name="Tanguay P."/>
            <person name="Tuskan G.A."/>
            <person name="Henrissat B."/>
            <person name="Van de Peer Y."/>
            <person name="Rouze P."/>
            <person name="Ellis J.G."/>
            <person name="Dodds P.N."/>
            <person name="Schein J.E."/>
            <person name="Zhong S."/>
            <person name="Hamelin R.C."/>
            <person name="Grigoriev I.V."/>
            <person name="Szabo L.J."/>
            <person name="Martin F."/>
        </authorList>
    </citation>
    <scope>NUCLEOTIDE SEQUENCE [LARGE SCALE GENOMIC DNA]</scope>
    <source>
        <strain evidence="8">98AG31 / pathotype 3-4-7</strain>
    </source>
</reference>
<dbReference type="InterPro" id="IPR019459">
    <property type="entry name" value="GRAB"/>
</dbReference>
<feature type="region of interest" description="Disordered" evidence="5">
    <location>
        <begin position="352"/>
        <end position="393"/>
    </location>
</feature>
<dbReference type="GO" id="GO:0005794">
    <property type="term" value="C:Golgi apparatus"/>
    <property type="evidence" value="ECO:0007669"/>
    <property type="project" value="UniProtKB-SubCell"/>
</dbReference>
<dbReference type="InterPro" id="IPR000237">
    <property type="entry name" value="GRIP_dom"/>
</dbReference>
<dbReference type="OrthoDB" id="425925at2759"/>
<dbReference type="PROSITE" id="PS50913">
    <property type="entry name" value="GRIP"/>
    <property type="match status" value="1"/>
</dbReference>
<organism evidence="8">
    <name type="scientific">Melampsora larici-populina (strain 98AG31 / pathotype 3-4-7)</name>
    <name type="common">Poplar leaf rust fungus</name>
    <dbReference type="NCBI Taxonomy" id="747676"/>
    <lineage>
        <taxon>Eukaryota</taxon>
        <taxon>Fungi</taxon>
        <taxon>Dikarya</taxon>
        <taxon>Basidiomycota</taxon>
        <taxon>Pucciniomycotina</taxon>
        <taxon>Pucciniomycetes</taxon>
        <taxon>Pucciniales</taxon>
        <taxon>Melampsoraceae</taxon>
        <taxon>Melampsora</taxon>
    </lineage>
</organism>
<dbReference type="AlphaFoldDB" id="F4SAF8"/>
<dbReference type="eggNOG" id="ENOG502RYXN">
    <property type="taxonomic scope" value="Eukaryota"/>
</dbReference>
<gene>
    <name evidence="7" type="ORF">MELLADRAFT_73614</name>
</gene>
<evidence type="ECO:0000256" key="3">
    <source>
        <dbReference type="ARBA" id="ARBA00023054"/>
    </source>
</evidence>
<dbReference type="GO" id="GO:0006888">
    <property type="term" value="P:endoplasmic reticulum to Golgi vesicle-mediated transport"/>
    <property type="evidence" value="ECO:0007669"/>
    <property type="project" value="TreeGrafter"/>
</dbReference>
<dbReference type="InParanoid" id="F4SAF8"/>
<keyword evidence="2" id="KW-0333">Golgi apparatus</keyword>
<feature type="domain" description="GRIP" evidence="6">
    <location>
        <begin position="304"/>
        <end position="355"/>
    </location>
</feature>
<accession>F4SAF8</accession>
<keyword evidence="3 4" id="KW-0175">Coiled coil</keyword>
<evidence type="ECO:0000256" key="5">
    <source>
        <dbReference type="SAM" id="MobiDB-lite"/>
    </source>
</evidence>
<keyword evidence="8" id="KW-1185">Reference proteome</keyword>
<feature type="coiled-coil region" evidence="4">
    <location>
        <begin position="227"/>
        <end position="261"/>
    </location>
</feature>